<protein>
    <submittedName>
        <fullName evidence="1">Uncharacterized protein</fullName>
    </submittedName>
</protein>
<dbReference type="RefSeq" id="WP_173212427.1">
    <property type="nucleotide sequence ID" value="NZ_CP053921.1"/>
</dbReference>
<accession>A0A7D3XYB7</accession>
<evidence type="ECO:0000313" key="2">
    <source>
        <dbReference type="Proteomes" id="UP000504693"/>
    </source>
</evidence>
<dbReference type="EMBL" id="CP053921">
    <property type="protein sequence ID" value="QKG70412.1"/>
    <property type="molecule type" value="Genomic_DNA"/>
</dbReference>
<dbReference type="Proteomes" id="UP000504693">
    <property type="component" value="Chromosome"/>
</dbReference>
<keyword evidence="2" id="KW-1185">Reference proteome</keyword>
<dbReference type="KEGG" id="emv:HQR01_02975"/>
<gene>
    <name evidence="1" type="ORF">HQR01_02975</name>
</gene>
<organism evidence="1 2">
    <name type="scientific">Erythrobacter mangrovi</name>
    <dbReference type="NCBI Taxonomy" id="2739433"/>
    <lineage>
        <taxon>Bacteria</taxon>
        <taxon>Pseudomonadati</taxon>
        <taxon>Pseudomonadota</taxon>
        <taxon>Alphaproteobacteria</taxon>
        <taxon>Sphingomonadales</taxon>
        <taxon>Erythrobacteraceae</taxon>
        <taxon>Erythrobacter/Porphyrobacter group</taxon>
        <taxon>Erythrobacter</taxon>
    </lineage>
</organism>
<reference evidence="1 2" key="1">
    <citation type="submission" date="2020-05" db="EMBL/GenBank/DDBJ databases">
        <title>Erythrobacter mangrovi sp. nov., isolated from rhizosphere soil of mangrove plant (Kandelia candel).</title>
        <authorList>
            <person name="Ye Y.H."/>
        </authorList>
    </citation>
    <scope>NUCLEOTIDE SEQUENCE [LARGE SCALE GENOMIC DNA]</scope>
    <source>
        <strain evidence="1 2">EB310</strain>
    </source>
</reference>
<sequence length="122" mass="12884">MAVLKKAIEALDPAPDKKKQLTLALSLLSELCEQKVSQFTEAIESNLRTAGTAENRTVPVTEILATHTEYRAYVKDDAGKIATEVTDAIRKFIAGGSDNILDGVASIVTTGIQAIIGAGQAV</sequence>
<name>A0A7D3XYB7_9SPHN</name>
<proteinExistence type="predicted"/>
<evidence type="ECO:0000313" key="1">
    <source>
        <dbReference type="EMBL" id="QKG70412.1"/>
    </source>
</evidence>
<dbReference type="AlphaFoldDB" id="A0A7D3XYB7"/>